<dbReference type="GO" id="GO:0003676">
    <property type="term" value="F:nucleic acid binding"/>
    <property type="evidence" value="ECO:0007669"/>
    <property type="project" value="InterPro"/>
</dbReference>
<evidence type="ECO:0008006" key="3">
    <source>
        <dbReference type="Google" id="ProtNLM"/>
    </source>
</evidence>
<evidence type="ECO:0000313" key="1">
    <source>
        <dbReference type="EMBL" id="KAB0804249.1"/>
    </source>
</evidence>
<dbReference type="PANTHER" id="PTHR33939">
    <property type="entry name" value="PROTEIN CBG22215"/>
    <property type="match status" value="1"/>
</dbReference>
<reference evidence="1 2" key="1">
    <citation type="journal article" date="2018" name="Elife">
        <title>Firefly genomes illuminate parallel origins of bioluminescence in beetles.</title>
        <authorList>
            <person name="Fallon T.R."/>
            <person name="Lower S.E."/>
            <person name="Chang C.H."/>
            <person name="Bessho-Uehara M."/>
            <person name="Martin G.J."/>
            <person name="Bewick A.J."/>
            <person name="Behringer M."/>
            <person name="Debat H.J."/>
            <person name="Wong I."/>
            <person name="Day J.C."/>
            <person name="Suvorov A."/>
            <person name="Silva C.J."/>
            <person name="Stanger-Hall K.F."/>
            <person name="Hall D.W."/>
            <person name="Schmitz R.J."/>
            <person name="Nelson D.R."/>
            <person name="Lewis S.M."/>
            <person name="Shigenobu S."/>
            <person name="Bybee S.M."/>
            <person name="Larracuente A.M."/>
            <person name="Oba Y."/>
            <person name="Weng J.K."/>
        </authorList>
    </citation>
    <scope>NUCLEOTIDE SEQUENCE [LARGE SCALE GENOMIC DNA]</scope>
    <source>
        <strain evidence="1">1611_PpyrPB1</strain>
        <tissue evidence="1">Whole body</tissue>
    </source>
</reference>
<dbReference type="Gene3D" id="3.30.420.10">
    <property type="entry name" value="Ribonuclease H-like superfamily/Ribonuclease H"/>
    <property type="match status" value="1"/>
</dbReference>
<keyword evidence="2" id="KW-1185">Reference proteome</keyword>
<dbReference type="AlphaFoldDB" id="A0A5N4B3Q7"/>
<protein>
    <recommendedName>
        <fullName evidence="3">Tc1-like transposase DDE domain-containing protein</fullName>
    </recommendedName>
</protein>
<comment type="caution">
    <text evidence="1">The sequence shown here is derived from an EMBL/GenBank/DDBJ whole genome shotgun (WGS) entry which is preliminary data.</text>
</comment>
<dbReference type="EMBL" id="VVIM01000001">
    <property type="protein sequence ID" value="KAB0804249.1"/>
    <property type="molecule type" value="Genomic_DNA"/>
</dbReference>
<gene>
    <name evidence="1" type="ORF">PPYR_01219</name>
</gene>
<dbReference type="InParanoid" id="A0A5N4B3Q7"/>
<dbReference type="InterPro" id="IPR036397">
    <property type="entry name" value="RNaseH_sf"/>
</dbReference>
<dbReference type="Proteomes" id="UP000327044">
    <property type="component" value="Unassembled WGS sequence"/>
</dbReference>
<evidence type="ECO:0000313" key="2">
    <source>
        <dbReference type="Proteomes" id="UP000327044"/>
    </source>
</evidence>
<dbReference type="PANTHER" id="PTHR33939:SF1">
    <property type="entry name" value="DUF4371 DOMAIN-CONTAINING PROTEIN"/>
    <property type="match status" value="1"/>
</dbReference>
<proteinExistence type="predicted"/>
<accession>A0A5N4B3Q7</accession>
<sequence length="295" mass="34079">MSGKFLNERCHELILNVYEYFCHEKDNFGPLRNVEAVQARTSEALKISVRTLKKIIDSKKMNLPLPKTLEKPRKKWKTDDLPASLQHTIRDIIYSKYAEKQVVTLDTMRQALEDKELLVASRPTISKILNNIGFKFKKDCNRRALCEKVHVASARVQFLRKYVDNMNSTSPLPVVFLDETWVFATGSQKRSWQDDSPKSVKNANYSSNGKRFIILHAGNQNGFIENSSLIFAANSKSDDYHDNMDAANFERWLKDQLPNLTEPSLIIMDNAAYHSRVVEKMPSSSWRKEELQKLH</sequence>
<organism evidence="1 2">
    <name type="scientific">Photinus pyralis</name>
    <name type="common">Common eastern firefly</name>
    <name type="synonym">Lampyris pyralis</name>
    <dbReference type="NCBI Taxonomy" id="7054"/>
    <lineage>
        <taxon>Eukaryota</taxon>
        <taxon>Metazoa</taxon>
        <taxon>Ecdysozoa</taxon>
        <taxon>Arthropoda</taxon>
        <taxon>Hexapoda</taxon>
        <taxon>Insecta</taxon>
        <taxon>Pterygota</taxon>
        <taxon>Neoptera</taxon>
        <taxon>Endopterygota</taxon>
        <taxon>Coleoptera</taxon>
        <taxon>Polyphaga</taxon>
        <taxon>Elateriformia</taxon>
        <taxon>Elateroidea</taxon>
        <taxon>Lampyridae</taxon>
        <taxon>Lampyrinae</taxon>
        <taxon>Photinus</taxon>
    </lineage>
</organism>
<name>A0A5N4B3Q7_PHOPY</name>